<protein>
    <submittedName>
        <fullName evidence="2">Uncharacterized protein</fullName>
    </submittedName>
</protein>
<proteinExistence type="predicted"/>
<feature type="compositionally biased region" description="Polar residues" evidence="1">
    <location>
        <begin position="90"/>
        <end position="100"/>
    </location>
</feature>
<evidence type="ECO:0000313" key="2">
    <source>
        <dbReference type="EMBL" id="KAK7713057.1"/>
    </source>
</evidence>
<evidence type="ECO:0000313" key="3">
    <source>
        <dbReference type="Proteomes" id="UP001430848"/>
    </source>
</evidence>
<organism evidence="2 3">
    <name type="scientific">Diaporthe eres</name>
    <name type="common">Phomopsis oblonga</name>
    <dbReference type="NCBI Taxonomy" id="83184"/>
    <lineage>
        <taxon>Eukaryota</taxon>
        <taxon>Fungi</taxon>
        <taxon>Dikarya</taxon>
        <taxon>Ascomycota</taxon>
        <taxon>Pezizomycotina</taxon>
        <taxon>Sordariomycetes</taxon>
        <taxon>Sordariomycetidae</taxon>
        <taxon>Diaporthales</taxon>
        <taxon>Diaporthaceae</taxon>
        <taxon>Diaporthe</taxon>
        <taxon>Diaporthe eres species complex</taxon>
    </lineage>
</organism>
<reference evidence="2 3" key="1">
    <citation type="submission" date="2024-02" db="EMBL/GenBank/DDBJ databases">
        <title>De novo assembly and annotation of 12 fungi associated with fruit tree decline syndrome in Ontario, Canada.</title>
        <authorList>
            <person name="Sulman M."/>
            <person name="Ellouze W."/>
            <person name="Ilyukhin E."/>
        </authorList>
    </citation>
    <scope>NUCLEOTIDE SEQUENCE [LARGE SCALE GENOMIC DNA]</scope>
    <source>
        <strain evidence="2 3">M169</strain>
    </source>
</reference>
<feature type="compositionally biased region" description="Basic and acidic residues" evidence="1">
    <location>
        <begin position="245"/>
        <end position="254"/>
    </location>
</feature>
<feature type="compositionally biased region" description="Low complexity" evidence="1">
    <location>
        <begin position="187"/>
        <end position="196"/>
    </location>
</feature>
<feature type="compositionally biased region" description="Low complexity" evidence="1">
    <location>
        <begin position="101"/>
        <end position="118"/>
    </location>
</feature>
<feature type="compositionally biased region" description="Polar residues" evidence="1">
    <location>
        <begin position="255"/>
        <end position="265"/>
    </location>
</feature>
<feature type="compositionally biased region" description="Polar residues" evidence="1">
    <location>
        <begin position="1"/>
        <end position="14"/>
    </location>
</feature>
<sequence length="414" mass="43559">MPSSDQPGPSSGLGNSRHHPGPSSGSNNSHSQDYNGGGEVVEAQDGDEQRPPVKRRKTRRGLRRRKRNLEQVPDRFSTGVGPDNVDHQAEASNAVGNVNEASATNASTSTSRNPSSARGAIASKADTARATGNAFRGSKEVSGRAASNSQTGFGVPGGTLASTFGSHPDPTTGPSRNNTAPYRGEASSSRRVGSSSMAPGSLGSASTASKRPAPIEDDNLRPKKRTHTSGGPLSGAADSPGQHASRREPGRDRSTVSSARQNPSFSDYPRDPLSRRDGSDERPAADTARYSNLNAPSRRAVAAQEFTWSNRYRDQRHEAPAQPMTMLNLGHSVSASGSRSLDPMPPPPRRDDNAAPRASPAGNSGSRARLLDSWRPDSGSLSRRTSGAAGNSQQPQGFNGWDRANRGGYPPRSD</sequence>
<feature type="compositionally biased region" description="Basic residues" evidence="1">
    <location>
        <begin position="52"/>
        <end position="67"/>
    </location>
</feature>
<feature type="compositionally biased region" description="Basic and acidic residues" evidence="1">
    <location>
        <begin position="268"/>
        <end position="284"/>
    </location>
</feature>
<gene>
    <name evidence="2" type="ORF">SLS63_012200</name>
</gene>
<dbReference type="Proteomes" id="UP001430848">
    <property type="component" value="Unassembled WGS sequence"/>
</dbReference>
<keyword evidence="3" id="KW-1185">Reference proteome</keyword>
<feature type="compositionally biased region" description="Low complexity" evidence="1">
    <location>
        <begin position="21"/>
        <end position="31"/>
    </location>
</feature>
<feature type="compositionally biased region" description="Polar residues" evidence="1">
    <location>
        <begin position="379"/>
        <end position="397"/>
    </location>
</feature>
<feature type="region of interest" description="Disordered" evidence="1">
    <location>
        <begin position="1"/>
        <end position="414"/>
    </location>
</feature>
<evidence type="ECO:0000256" key="1">
    <source>
        <dbReference type="SAM" id="MobiDB-lite"/>
    </source>
</evidence>
<accession>A0ABR1NS01</accession>
<comment type="caution">
    <text evidence="2">The sequence shown here is derived from an EMBL/GenBank/DDBJ whole genome shotgun (WGS) entry which is preliminary data.</text>
</comment>
<dbReference type="EMBL" id="JAKNSF020000130">
    <property type="protein sequence ID" value="KAK7713057.1"/>
    <property type="molecule type" value="Genomic_DNA"/>
</dbReference>
<name>A0ABR1NS01_DIAER</name>